<gene>
    <name evidence="2" type="ORF">EV698_1988</name>
</gene>
<dbReference type="AlphaFoldDB" id="A0A4Q8D2U6"/>
<feature type="transmembrane region" description="Helical" evidence="1">
    <location>
        <begin position="23"/>
        <end position="43"/>
    </location>
</feature>
<dbReference type="Proteomes" id="UP000292298">
    <property type="component" value="Unassembled WGS sequence"/>
</dbReference>
<reference evidence="2 3" key="1">
    <citation type="submission" date="2019-02" db="EMBL/GenBank/DDBJ databases">
        <title>Genomic Encyclopedia of Type Strains, Phase IV (KMG-IV): sequencing the most valuable type-strain genomes for metagenomic binning, comparative biology and taxonomic classification.</title>
        <authorList>
            <person name="Goeker M."/>
        </authorList>
    </citation>
    <scope>NUCLEOTIDE SEQUENCE [LARGE SCALE GENOMIC DNA]</scope>
    <source>
        <strain evidence="2 3">DSM 21056</strain>
    </source>
</reference>
<evidence type="ECO:0000256" key="1">
    <source>
        <dbReference type="SAM" id="Phobius"/>
    </source>
</evidence>
<keyword evidence="3" id="KW-1185">Reference proteome</keyword>
<comment type="caution">
    <text evidence="2">The sequence shown here is derived from an EMBL/GenBank/DDBJ whole genome shotgun (WGS) entry which is preliminary data.</text>
</comment>
<proteinExistence type="predicted"/>
<feature type="transmembrane region" description="Helical" evidence="1">
    <location>
        <begin position="55"/>
        <end position="75"/>
    </location>
</feature>
<dbReference type="EMBL" id="SHLI01000001">
    <property type="protein sequence ID" value="RZU99693.1"/>
    <property type="molecule type" value="Genomic_DNA"/>
</dbReference>
<keyword evidence="1" id="KW-0472">Membrane</keyword>
<evidence type="ECO:0000313" key="3">
    <source>
        <dbReference type="Proteomes" id="UP000292298"/>
    </source>
</evidence>
<name>A0A4Q8D2U6_9GAMM</name>
<protein>
    <submittedName>
        <fullName evidence="2">Uncharacterized protein</fullName>
    </submittedName>
</protein>
<dbReference type="OrthoDB" id="6717649at2"/>
<organism evidence="2 3">
    <name type="scientific">Spiribacter vilamensis</name>
    <dbReference type="NCBI Taxonomy" id="531306"/>
    <lineage>
        <taxon>Bacteria</taxon>
        <taxon>Pseudomonadati</taxon>
        <taxon>Pseudomonadota</taxon>
        <taxon>Gammaproteobacteria</taxon>
        <taxon>Chromatiales</taxon>
        <taxon>Ectothiorhodospiraceae</taxon>
        <taxon>Spiribacter</taxon>
    </lineage>
</organism>
<feature type="transmembrane region" description="Helical" evidence="1">
    <location>
        <begin position="142"/>
        <end position="162"/>
    </location>
</feature>
<keyword evidence="1" id="KW-0812">Transmembrane</keyword>
<feature type="transmembrane region" description="Helical" evidence="1">
    <location>
        <begin position="115"/>
        <end position="136"/>
    </location>
</feature>
<keyword evidence="1" id="KW-1133">Transmembrane helix</keyword>
<evidence type="ECO:0000313" key="2">
    <source>
        <dbReference type="EMBL" id="RZU99693.1"/>
    </source>
</evidence>
<sequence>MSANRVIQPVLGLVTLRAGPQDLPFSTGLMGAAIALTAAINVPVIQRFTPDTNPLLQIGLLAGYNLVFLAIALWLRGYAPRFVQSATALFATDAFISVVGLPILLLIGRPDEATAIGALAFLALLVWNIAVVNHILKAALAMTGPLSIGITLAYVFGGSAFVRMASGA</sequence>
<accession>A0A4Q8D2U6</accession>
<feature type="transmembrane region" description="Helical" evidence="1">
    <location>
        <begin position="87"/>
        <end position="108"/>
    </location>
</feature>
<dbReference type="RefSeq" id="WP_130503899.1">
    <property type="nucleotide sequence ID" value="NZ_SHLI01000001.1"/>
</dbReference>